<evidence type="ECO:0000313" key="3">
    <source>
        <dbReference type="Proteomes" id="UP000252519"/>
    </source>
</evidence>
<feature type="compositionally biased region" description="Basic and acidic residues" evidence="1">
    <location>
        <begin position="53"/>
        <end position="71"/>
    </location>
</feature>
<feature type="region of interest" description="Disordered" evidence="1">
    <location>
        <begin position="1"/>
        <end position="22"/>
    </location>
</feature>
<protein>
    <submittedName>
        <fullName evidence="2">Uncharacterized protein</fullName>
    </submittedName>
</protein>
<gene>
    <name evidence="2" type="ORF">ANCCAN_03949</name>
</gene>
<name>A0A368GZX1_ANCCA</name>
<organism evidence="2 3">
    <name type="scientific">Ancylostoma caninum</name>
    <name type="common">Dog hookworm</name>
    <dbReference type="NCBI Taxonomy" id="29170"/>
    <lineage>
        <taxon>Eukaryota</taxon>
        <taxon>Metazoa</taxon>
        <taxon>Ecdysozoa</taxon>
        <taxon>Nematoda</taxon>
        <taxon>Chromadorea</taxon>
        <taxon>Rhabditida</taxon>
        <taxon>Rhabditina</taxon>
        <taxon>Rhabditomorpha</taxon>
        <taxon>Strongyloidea</taxon>
        <taxon>Ancylostomatidae</taxon>
        <taxon>Ancylostomatinae</taxon>
        <taxon>Ancylostoma</taxon>
    </lineage>
</organism>
<proteinExistence type="predicted"/>
<keyword evidence="3" id="KW-1185">Reference proteome</keyword>
<dbReference type="AlphaFoldDB" id="A0A368GZX1"/>
<accession>A0A368GZX1</accession>
<dbReference type="EMBL" id="JOJR01000028">
    <property type="protein sequence ID" value="RCN49913.1"/>
    <property type="molecule type" value="Genomic_DNA"/>
</dbReference>
<comment type="caution">
    <text evidence="2">The sequence shown here is derived from an EMBL/GenBank/DDBJ whole genome shotgun (WGS) entry which is preliminary data.</text>
</comment>
<evidence type="ECO:0000256" key="1">
    <source>
        <dbReference type="SAM" id="MobiDB-lite"/>
    </source>
</evidence>
<reference evidence="2 3" key="1">
    <citation type="submission" date="2014-10" db="EMBL/GenBank/DDBJ databases">
        <title>Draft genome of the hookworm Ancylostoma caninum.</title>
        <authorList>
            <person name="Mitreva M."/>
        </authorList>
    </citation>
    <scope>NUCLEOTIDE SEQUENCE [LARGE SCALE GENOMIC DNA]</scope>
    <source>
        <strain evidence="2 3">Baltimore</strain>
    </source>
</reference>
<feature type="non-terminal residue" evidence="2">
    <location>
        <position position="71"/>
    </location>
</feature>
<evidence type="ECO:0000313" key="2">
    <source>
        <dbReference type="EMBL" id="RCN49913.1"/>
    </source>
</evidence>
<dbReference type="Proteomes" id="UP000252519">
    <property type="component" value="Unassembled WGS sequence"/>
</dbReference>
<sequence length="71" mass="8484">MSMMNRKSSRDAPEGERSNAVSVRFSHAYRWETSSFYSITMNRNAFQMLNRQRTLEKVPRDKEQRPEKPTE</sequence>
<feature type="compositionally biased region" description="Basic and acidic residues" evidence="1">
    <location>
        <begin position="8"/>
        <end position="17"/>
    </location>
</feature>
<feature type="region of interest" description="Disordered" evidence="1">
    <location>
        <begin position="50"/>
        <end position="71"/>
    </location>
</feature>